<proteinExistence type="predicted"/>
<evidence type="ECO:0000256" key="7">
    <source>
        <dbReference type="PROSITE-ProRule" id="PRU00042"/>
    </source>
</evidence>
<evidence type="ECO:0000256" key="3">
    <source>
        <dbReference type="ARBA" id="ARBA00022737"/>
    </source>
</evidence>
<keyword evidence="2" id="KW-0479">Metal-binding</keyword>
<keyword evidence="6" id="KW-0539">Nucleus</keyword>
<feature type="compositionally biased region" description="Pro residues" evidence="8">
    <location>
        <begin position="281"/>
        <end position="291"/>
    </location>
</feature>
<dbReference type="GO" id="GO:0008270">
    <property type="term" value="F:zinc ion binding"/>
    <property type="evidence" value="ECO:0007669"/>
    <property type="project" value="UniProtKB-KW"/>
</dbReference>
<dbReference type="GO" id="GO:0000785">
    <property type="term" value="C:chromatin"/>
    <property type="evidence" value="ECO:0007669"/>
    <property type="project" value="TreeGrafter"/>
</dbReference>
<evidence type="ECO:0000256" key="8">
    <source>
        <dbReference type="SAM" id="MobiDB-lite"/>
    </source>
</evidence>
<dbReference type="AlphaFoldDB" id="A0A8J5NI92"/>
<protein>
    <submittedName>
        <fullName evidence="10">Respiration factor 2</fullName>
    </submittedName>
</protein>
<keyword evidence="3" id="KW-0677">Repeat</keyword>
<dbReference type="SMART" id="SM00355">
    <property type="entry name" value="ZnF_C2H2"/>
    <property type="match status" value="2"/>
</dbReference>
<evidence type="ECO:0000256" key="2">
    <source>
        <dbReference type="ARBA" id="ARBA00022723"/>
    </source>
</evidence>
<evidence type="ECO:0000256" key="5">
    <source>
        <dbReference type="ARBA" id="ARBA00022833"/>
    </source>
</evidence>
<dbReference type="InterPro" id="IPR013087">
    <property type="entry name" value="Znf_C2H2_type"/>
</dbReference>
<organism evidence="10 11">
    <name type="scientific">Fusarium oxysporum f. sp. raphani</name>
    <dbReference type="NCBI Taxonomy" id="96318"/>
    <lineage>
        <taxon>Eukaryota</taxon>
        <taxon>Fungi</taxon>
        <taxon>Dikarya</taxon>
        <taxon>Ascomycota</taxon>
        <taxon>Pezizomycotina</taxon>
        <taxon>Sordariomycetes</taxon>
        <taxon>Hypocreomycetidae</taxon>
        <taxon>Hypocreales</taxon>
        <taxon>Nectriaceae</taxon>
        <taxon>Fusarium</taxon>
        <taxon>Fusarium oxysporum species complex</taxon>
    </lineage>
</organism>
<comment type="caution">
    <text evidence="10">The sequence shown here is derived from an EMBL/GenBank/DDBJ whole genome shotgun (WGS) entry which is preliminary data.</text>
</comment>
<dbReference type="PROSITE" id="PS50157">
    <property type="entry name" value="ZINC_FINGER_C2H2_2"/>
    <property type="match status" value="2"/>
</dbReference>
<feature type="domain" description="C2H2-type" evidence="9">
    <location>
        <begin position="65"/>
        <end position="94"/>
    </location>
</feature>
<feature type="domain" description="C2H2-type" evidence="9">
    <location>
        <begin position="37"/>
        <end position="64"/>
    </location>
</feature>
<accession>A0A8J5NI92</accession>
<evidence type="ECO:0000256" key="4">
    <source>
        <dbReference type="ARBA" id="ARBA00022771"/>
    </source>
</evidence>
<comment type="subcellular location">
    <subcellularLocation>
        <location evidence="1">Nucleus</location>
    </subcellularLocation>
</comment>
<dbReference type="FunFam" id="3.30.160.60:FF:000446">
    <property type="entry name" value="Zinc finger protein"/>
    <property type="match status" value="1"/>
</dbReference>
<evidence type="ECO:0000256" key="1">
    <source>
        <dbReference type="ARBA" id="ARBA00004123"/>
    </source>
</evidence>
<dbReference type="EMBL" id="JAELUR010000035">
    <property type="protein sequence ID" value="KAG7404573.1"/>
    <property type="molecule type" value="Genomic_DNA"/>
</dbReference>
<evidence type="ECO:0000256" key="6">
    <source>
        <dbReference type="ARBA" id="ARBA00023242"/>
    </source>
</evidence>
<dbReference type="GO" id="GO:0005634">
    <property type="term" value="C:nucleus"/>
    <property type="evidence" value="ECO:0007669"/>
    <property type="project" value="UniProtKB-SubCell"/>
</dbReference>
<reference evidence="10" key="1">
    <citation type="submission" date="2021-04" db="EMBL/GenBank/DDBJ databases">
        <title>First draft genome resource for Brassicaceae pathogens Fusarium oxysporum f. sp. raphani and Fusarium oxysporum f. sp. rapae.</title>
        <authorList>
            <person name="Asai S."/>
        </authorList>
    </citation>
    <scope>NUCLEOTIDE SEQUENCE</scope>
    <source>
        <strain evidence="10">Tf1262</strain>
    </source>
</reference>
<dbReference type="GO" id="GO:0000978">
    <property type="term" value="F:RNA polymerase II cis-regulatory region sequence-specific DNA binding"/>
    <property type="evidence" value="ECO:0007669"/>
    <property type="project" value="InterPro"/>
</dbReference>
<dbReference type="PANTHER" id="PTHR40626:SF13">
    <property type="entry name" value="RESPIRATION FACTOR 2-RELATED"/>
    <property type="match status" value="1"/>
</dbReference>
<dbReference type="Proteomes" id="UP000693942">
    <property type="component" value="Unassembled WGS sequence"/>
</dbReference>
<name>A0A8J5NI92_FUSOX</name>
<evidence type="ECO:0000313" key="11">
    <source>
        <dbReference type="Proteomes" id="UP000693942"/>
    </source>
</evidence>
<feature type="region of interest" description="Disordered" evidence="8">
    <location>
        <begin position="271"/>
        <end position="291"/>
    </location>
</feature>
<dbReference type="PROSITE" id="PS00028">
    <property type="entry name" value="ZINC_FINGER_C2H2_1"/>
    <property type="match status" value="2"/>
</dbReference>
<keyword evidence="4 7" id="KW-0863">Zinc-finger</keyword>
<keyword evidence="5" id="KW-0862">Zinc</keyword>
<dbReference type="InterPro" id="IPR051059">
    <property type="entry name" value="VerF-like"/>
</dbReference>
<dbReference type="PANTHER" id="PTHR40626">
    <property type="entry name" value="MIP31509P"/>
    <property type="match status" value="1"/>
</dbReference>
<dbReference type="GO" id="GO:0000981">
    <property type="term" value="F:DNA-binding transcription factor activity, RNA polymerase II-specific"/>
    <property type="evidence" value="ECO:0007669"/>
    <property type="project" value="InterPro"/>
</dbReference>
<evidence type="ECO:0000313" key="10">
    <source>
        <dbReference type="EMBL" id="KAG7404573.1"/>
    </source>
</evidence>
<evidence type="ECO:0000259" key="9">
    <source>
        <dbReference type="PROSITE" id="PS50157"/>
    </source>
</evidence>
<gene>
    <name evidence="10" type="primary">RSF2-4</name>
    <name evidence="10" type="ORF">Forpi1262_v018521</name>
</gene>
<dbReference type="FunFam" id="3.30.160.60:FF:000710">
    <property type="entry name" value="Zinc finger protein 768"/>
    <property type="match status" value="1"/>
</dbReference>
<dbReference type="Pfam" id="PF00096">
    <property type="entry name" value="zf-C2H2"/>
    <property type="match status" value="1"/>
</dbReference>
<sequence length="291" mass="32067">MPNFSCFNTAVSESTITANTNAPATFCLSKMDRTRPHVCGTCQRSFARLEHLQRHERCHTKEKPFECPECSRCFARRDLLLRHRKKLHHTSTTSSHAGIRLDSASGVSSVASGQNRTRKLSVAGLNPTASNTPAIYIKPRANTITHVDGNTMQMISAANTSVTRGMPPTHTHSLVFGPGSTIDPNALPYNHLSQSMALQEALPFMPSRNEMTLNQTDDDSYEWLRGFKHQISFYTNENVMDRSSPSAISMTSQSGISDVMLDGLNDPAPAGTNTIWQSPLIGPPQMPNLLR</sequence>